<dbReference type="EMBL" id="GBRH01249015">
    <property type="protein sequence ID" value="JAD48880.1"/>
    <property type="molecule type" value="Transcribed_RNA"/>
</dbReference>
<sequence length="33" mass="3729">MTCLDLKVFNKILIVPSTYSFPEVLFPSVSIII</sequence>
<evidence type="ECO:0000313" key="1">
    <source>
        <dbReference type="EMBL" id="JAD48880.1"/>
    </source>
</evidence>
<proteinExistence type="predicted"/>
<organism evidence="1">
    <name type="scientific">Arundo donax</name>
    <name type="common">Giant reed</name>
    <name type="synonym">Donax arundinaceus</name>
    <dbReference type="NCBI Taxonomy" id="35708"/>
    <lineage>
        <taxon>Eukaryota</taxon>
        <taxon>Viridiplantae</taxon>
        <taxon>Streptophyta</taxon>
        <taxon>Embryophyta</taxon>
        <taxon>Tracheophyta</taxon>
        <taxon>Spermatophyta</taxon>
        <taxon>Magnoliopsida</taxon>
        <taxon>Liliopsida</taxon>
        <taxon>Poales</taxon>
        <taxon>Poaceae</taxon>
        <taxon>PACMAD clade</taxon>
        <taxon>Arundinoideae</taxon>
        <taxon>Arundineae</taxon>
        <taxon>Arundo</taxon>
    </lineage>
</organism>
<name>A0A0A9AIU7_ARUDO</name>
<protein>
    <submittedName>
        <fullName evidence="1">Uncharacterized protein</fullName>
    </submittedName>
</protein>
<dbReference type="AlphaFoldDB" id="A0A0A9AIU7"/>
<reference evidence="1" key="1">
    <citation type="submission" date="2014-09" db="EMBL/GenBank/DDBJ databases">
        <authorList>
            <person name="Magalhaes I.L.F."/>
            <person name="Oliveira U."/>
            <person name="Santos F.R."/>
            <person name="Vidigal T.H.D.A."/>
            <person name="Brescovit A.D."/>
            <person name="Santos A.J."/>
        </authorList>
    </citation>
    <scope>NUCLEOTIDE SEQUENCE</scope>
    <source>
        <tissue evidence="1">Shoot tissue taken approximately 20 cm above the soil surface</tissue>
    </source>
</reference>
<accession>A0A0A9AIU7</accession>
<reference evidence="1" key="2">
    <citation type="journal article" date="2015" name="Data Brief">
        <title>Shoot transcriptome of the giant reed, Arundo donax.</title>
        <authorList>
            <person name="Barrero R.A."/>
            <person name="Guerrero F.D."/>
            <person name="Moolhuijzen P."/>
            <person name="Goolsby J.A."/>
            <person name="Tidwell J."/>
            <person name="Bellgard S.E."/>
            <person name="Bellgard M.I."/>
        </authorList>
    </citation>
    <scope>NUCLEOTIDE SEQUENCE</scope>
    <source>
        <tissue evidence="1">Shoot tissue taken approximately 20 cm above the soil surface</tissue>
    </source>
</reference>